<organism evidence="2 3">
    <name type="scientific">Lentinula detonsa</name>
    <dbReference type="NCBI Taxonomy" id="2804962"/>
    <lineage>
        <taxon>Eukaryota</taxon>
        <taxon>Fungi</taxon>
        <taxon>Dikarya</taxon>
        <taxon>Basidiomycota</taxon>
        <taxon>Agaricomycotina</taxon>
        <taxon>Agaricomycetes</taxon>
        <taxon>Agaricomycetidae</taxon>
        <taxon>Agaricales</taxon>
        <taxon>Marasmiineae</taxon>
        <taxon>Omphalotaceae</taxon>
        <taxon>Lentinula</taxon>
    </lineage>
</organism>
<evidence type="ECO:0000313" key="2">
    <source>
        <dbReference type="EMBL" id="KAJ3980711.1"/>
    </source>
</evidence>
<feature type="chain" id="PRO_5041467304" description="Secreted protein" evidence="1">
    <location>
        <begin position="27"/>
        <end position="148"/>
    </location>
</feature>
<dbReference type="EMBL" id="MU802164">
    <property type="protein sequence ID" value="KAJ3980711.1"/>
    <property type="molecule type" value="Genomic_DNA"/>
</dbReference>
<reference evidence="2" key="1">
    <citation type="submission" date="2022-08" db="EMBL/GenBank/DDBJ databases">
        <authorList>
            <consortium name="DOE Joint Genome Institute"/>
            <person name="Min B."/>
            <person name="Riley R."/>
            <person name="Sierra-Patev S."/>
            <person name="Naranjo-Ortiz M."/>
            <person name="Looney B."/>
            <person name="Konkel Z."/>
            <person name="Slot J.C."/>
            <person name="Sakamoto Y."/>
            <person name="Steenwyk J.L."/>
            <person name="Rokas A."/>
            <person name="Carro J."/>
            <person name="Camarero S."/>
            <person name="Ferreira P."/>
            <person name="Molpeceres G."/>
            <person name="Ruiz-Duenas F.J."/>
            <person name="Serrano A."/>
            <person name="Henrissat B."/>
            <person name="Drula E."/>
            <person name="Hughes K.W."/>
            <person name="Mata J.L."/>
            <person name="Ishikawa N.K."/>
            <person name="Vargas-Isla R."/>
            <person name="Ushijima S."/>
            <person name="Smith C.A."/>
            <person name="Ahrendt S."/>
            <person name="Andreopoulos W."/>
            <person name="He G."/>
            <person name="Labutti K."/>
            <person name="Lipzen A."/>
            <person name="Ng V."/>
            <person name="Sandor L."/>
            <person name="Barry K."/>
            <person name="Martinez A.T."/>
            <person name="Xiao Y."/>
            <person name="Gibbons J.G."/>
            <person name="Terashima K."/>
            <person name="Hibbett D.S."/>
            <person name="Grigoriev I.V."/>
        </authorList>
    </citation>
    <scope>NUCLEOTIDE SEQUENCE</scope>
    <source>
        <strain evidence="2">TFB7829</strain>
    </source>
</reference>
<evidence type="ECO:0000256" key="1">
    <source>
        <dbReference type="SAM" id="SignalP"/>
    </source>
</evidence>
<feature type="signal peptide" evidence="1">
    <location>
        <begin position="1"/>
        <end position="26"/>
    </location>
</feature>
<comment type="caution">
    <text evidence="2">The sequence shown here is derived from an EMBL/GenBank/DDBJ whole genome shotgun (WGS) entry which is preliminary data.</text>
</comment>
<name>A0AA38UPK5_9AGAR</name>
<gene>
    <name evidence="2" type="ORF">F5890DRAFT_652628</name>
</gene>
<dbReference type="Proteomes" id="UP001163850">
    <property type="component" value="Unassembled WGS sequence"/>
</dbReference>
<proteinExistence type="predicted"/>
<sequence>MAHWTRLFEPILVCMVIIALTQSTIATPIPAYVSICFRFLLPFFPLRCSWANELTLILSYFIIADHPKRPAPSARNASIVSFSIQGDVEPEPNSPRHFYVGIFQGLSTCTCTSRYSSLYRGTIHTYIQLFLSKFRFRFRNIRSRSSSF</sequence>
<accession>A0AA38UPK5</accession>
<evidence type="ECO:0008006" key="4">
    <source>
        <dbReference type="Google" id="ProtNLM"/>
    </source>
</evidence>
<keyword evidence="1" id="KW-0732">Signal</keyword>
<protein>
    <recommendedName>
        <fullName evidence="4">Secreted protein</fullName>
    </recommendedName>
</protein>
<dbReference type="AlphaFoldDB" id="A0AA38UPK5"/>
<evidence type="ECO:0000313" key="3">
    <source>
        <dbReference type="Proteomes" id="UP001163850"/>
    </source>
</evidence>